<dbReference type="Proteomes" id="UP000254572">
    <property type="component" value="Unassembled WGS sequence"/>
</dbReference>
<dbReference type="OrthoDB" id="9809557at2"/>
<dbReference type="InterPro" id="IPR012759">
    <property type="entry name" value="RNA_pol_sigma_RpoH_proteobac"/>
</dbReference>
<feature type="compositionally biased region" description="Polar residues" evidence="9">
    <location>
        <begin position="198"/>
        <end position="208"/>
    </location>
</feature>
<feature type="domain" description="RNA polymerase sigma-70" evidence="10">
    <location>
        <begin position="81"/>
        <end position="94"/>
    </location>
</feature>
<evidence type="ECO:0000256" key="5">
    <source>
        <dbReference type="ARBA" id="ARBA00023125"/>
    </source>
</evidence>
<dbReference type="InterPro" id="IPR050813">
    <property type="entry name" value="Sigma-70_Factor"/>
</dbReference>
<name>A0A381EBN3_9GAMM</name>
<dbReference type="PROSITE" id="PS00715">
    <property type="entry name" value="SIGMA70_1"/>
    <property type="match status" value="1"/>
</dbReference>
<dbReference type="InterPro" id="IPR000943">
    <property type="entry name" value="RNA_pol_sigma70"/>
</dbReference>
<dbReference type="InterPro" id="IPR007630">
    <property type="entry name" value="RNA_pol_sigma70_r4"/>
</dbReference>
<dbReference type="InterPro" id="IPR014284">
    <property type="entry name" value="RNA_pol_sigma-70_dom"/>
</dbReference>
<dbReference type="PIRSF" id="PIRSF000770">
    <property type="entry name" value="RNA_pol_sigma-SigE/K"/>
    <property type="match status" value="1"/>
</dbReference>
<dbReference type="PRINTS" id="PR00046">
    <property type="entry name" value="SIGMA70FCT"/>
</dbReference>
<dbReference type="AlphaFoldDB" id="A0A381EBN3"/>
<feature type="region of interest" description="Disordered" evidence="9">
    <location>
        <begin position="197"/>
        <end position="222"/>
    </location>
</feature>
<comment type="function">
    <text evidence="7">Sigma factors are initiation factors that promote the attachment of RNA polymerase to specific initiation sites and are then released. This sigma factor is involved in regulation of expression of heat shock genes.</text>
</comment>
<dbReference type="SUPFAM" id="SSF88946">
    <property type="entry name" value="Sigma2 domain of RNA polymerase sigma factors"/>
    <property type="match status" value="1"/>
</dbReference>
<accession>A0A381EBN3</accession>
<evidence type="ECO:0000259" key="10">
    <source>
        <dbReference type="PROSITE" id="PS00715"/>
    </source>
</evidence>
<feature type="region of interest" description="Sigma-70 factor domain-4" evidence="7">
    <location>
        <begin position="231"/>
        <end position="283"/>
    </location>
</feature>
<evidence type="ECO:0000256" key="7">
    <source>
        <dbReference type="HAMAP-Rule" id="MF_00961"/>
    </source>
</evidence>
<dbReference type="RefSeq" id="WP_115612007.1">
    <property type="nucleotide sequence ID" value="NZ_JBHLZC010000002.1"/>
</dbReference>
<comment type="similarity">
    <text evidence="7">Belongs to the sigma-70 factor family. RpoH subfamily.</text>
</comment>
<gene>
    <name evidence="7 11" type="primary">rpoH</name>
    <name evidence="11" type="ORF">NCTC13294_01788</name>
</gene>
<evidence type="ECO:0000256" key="8">
    <source>
        <dbReference type="NCBIfam" id="TIGR02392"/>
    </source>
</evidence>
<dbReference type="NCBIfam" id="TIGR02937">
    <property type="entry name" value="sigma70-ECF"/>
    <property type="match status" value="1"/>
</dbReference>
<comment type="subunit">
    <text evidence="7">Interacts with the RNA polymerase core enzyme.</text>
</comment>
<evidence type="ECO:0000256" key="6">
    <source>
        <dbReference type="ARBA" id="ARBA00023163"/>
    </source>
</evidence>
<dbReference type="GO" id="GO:0005737">
    <property type="term" value="C:cytoplasm"/>
    <property type="evidence" value="ECO:0007669"/>
    <property type="project" value="UniProtKB-SubCell"/>
</dbReference>
<evidence type="ECO:0000256" key="4">
    <source>
        <dbReference type="ARBA" id="ARBA00023082"/>
    </source>
</evidence>
<feature type="region of interest" description="Sigma-70 factor domain-2" evidence="7">
    <location>
        <begin position="57"/>
        <end position="126"/>
    </location>
</feature>
<dbReference type="Gene3D" id="1.20.140.160">
    <property type="match status" value="1"/>
</dbReference>
<keyword evidence="2 7" id="KW-0805">Transcription regulation</keyword>
<dbReference type="Pfam" id="PF04545">
    <property type="entry name" value="Sigma70_r4"/>
    <property type="match status" value="1"/>
</dbReference>
<evidence type="ECO:0000256" key="2">
    <source>
        <dbReference type="ARBA" id="ARBA00023015"/>
    </source>
</evidence>
<keyword evidence="1 7" id="KW-0963">Cytoplasm</keyword>
<feature type="short sequence motif" description="Interaction with polymerase core subunit RpoC" evidence="7">
    <location>
        <begin position="81"/>
        <end position="84"/>
    </location>
</feature>
<dbReference type="EMBL" id="UFUW01000001">
    <property type="protein sequence ID" value="SUX24283.1"/>
    <property type="molecule type" value="Genomic_DNA"/>
</dbReference>
<dbReference type="GO" id="GO:0006352">
    <property type="term" value="P:DNA-templated transcription initiation"/>
    <property type="evidence" value="ECO:0007669"/>
    <property type="project" value="UniProtKB-UniRule"/>
</dbReference>
<keyword evidence="6 7" id="KW-0804">Transcription</keyword>
<keyword evidence="3 7" id="KW-0346">Stress response</keyword>
<dbReference type="Pfam" id="PF04542">
    <property type="entry name" value="Sigma70_r2"/>
    <property type="match status" value="1"/>
</dbReference>
<sequence>MTTTALTLSHQNWLTPSTDIDQYIAKVRQIPALDADEERRLAIALQETNDINAAQTLIVHHLKFVVHIARGFTGYGLPLGDLIQEGNIGLMKAVKRFEPQRGVRLVSFAVHWIKSEIHEYVIRNWRMVKIATTKAQRKLFFNLRSMKKGIGWLNEEEARVIADELNVSTKDVFEMESRIHGQDIAFELGDDDEDNDHFSPSQWLTDSSVDPAESAENAEHDNLMQRKLARGLQSLDDRSRAIVQARWLNEDNKATLQTLADEYKVSAERIRQIEQQAMHQLRSHIEA</sequence>
<protein>
    <recommendedName>
        <fullName evidence="7 8">RNA polymerase sigma factor RpoH</fullName>
    </recommendedName>
    <alternativeName>
        <fullName evidence="7">RNA polymerase sigma-32 factor</fullName>
    </alternativeName>
</protein>
<dbReference type="NCBIfam" id="TIGR02392">
    <property type="entry name" value="rpoH_proteo"/>
    <property type="match status" value="1"/>
</dbReference>
<keyword evidence="4 7" id="KW-0731">Sigma factor</keyword>
<dbReference type="GO" id="GO:0009408">
    <property type="term" value="P:response to heat"/>
    <property type="evidence" value="ECO:0007669"/>
    <property type="project" value="UniProtKB-UniRule"/>
</dbReference>
<evidence type="ECO:0000256" key="9">
    <source>
        <dbReference type="SAM" id="MobiDB-lite"/>
    </source>
</evidence>
<dbReference type="InterPro" id="IPR013324">
    <property type="entry name" value="RNA_pol_sigma_r3/r4-like"/>
</dbReference>
<evidence type="ECO:0000313" key="12">
    <source>
        <dbReference type="Proteomes" id="UP000254572"/>
    </source>
</evidence>
<dbReference type="PANTHER" id="PTHR30376">
    <property type="entry name" value="SIGMA FACTOR RPOH HEAT SHOCK RELATED"/>
    <property type="match status" value="1"/>
</dbReference>
<dbReference type="GO" id="GO:0016987">
    <property type="term" value="F:sigma factor activity"/>
    <property type="evidence" value="ECO:0007669"/>
    <property type="project" value="UniProtKB-UniRule"/>
</dbReference>
<reference evidence="11 12" key="1">
    <citation type="submission" date="2018-06" db="EMBL/GenBank/DDBJ databases">
        <authorList>
            <consortium name="Pathogen Informatics"/>
            <person name="Doyle S."/>
        </authorList>
    </citation>
    <scope>NUCLEOTIDE SEQUENCE [LARGE SCALE GENOMIC DNA]</scope>
    <source>
        <strain evidence="11 12">NCTC13294</strain>
    </source>
</reference>
<evidence type="ECO:0000256" key="1">
    <source>
        <dbReference type="ARBA" id="ARBA00022490"/>
    </source>
</evidence>
<keyword evidence="5 7" id="KW-0238">DNA-binding</keyword>
<dbReference type="InterPro" id="IPR007627">
    <property type="entry name" value="RNA_pol_sigma70_r2"/>
</dbReference>
<dbReference type="Gene3D" id="1.10.601.10">
    <property type="entry name" value="RNA Polymerase Primary Sigma Factor"/>
    <property type="match status" value="1"/>
</dbReference>
<evidence type="ECO:0000256" key="3">
    <source>
        <dbReference type="ARBA" id="ARBA00023016"/>
    </source>
</evidence>
<organism evidence="11 12">
    <name type="scientific">Cardiobacterium valvarum</name>
    <dbReference type="NCBI Taxonomy" id="194702"/>
    <lineage>
        <taxon>Bacteria</taxon>
        <taxon>Pseudomonadati</taxon>
        <taxon>Pseudomonadota</taxon>
        <taxon>Gammaproteobacteria</taxon>
        <taxon>Cardiobacteriales</taxon>
        <taxon>Cardiobacteriaceae</taxon>
        <taxon>Cardiobacterium</taxon>
    </lineage>
</organism>
<keyword evidence="12" id="KW-1185">Reference proteome</keyword>
<feature type="DNA-binding region" description="H-T-H motif" evidence="7">
    <location>
        <begin position="256"/>
        <end position="275"/>
    </location>
</feature>
<dbReference type="InterPro" id="IPR013325">
    <property type="entry name" value="RNA_pol_sigma_r2"/>
</dbReference>
<comment type="subcellular location">
    <subcellularLocation>
        <location evidence="7">Cytoplasm</location>
    </subcellularLocation>
</comment>
<dbReference type="HAMAP" id="MF_00961">
    <property type="entry name" value="Sigma70_RpoH"/>
    <property type="match status" value="1"/>
</dbReference>
<evidence type="ECO:0000313" key="11">
    <source>
        <dbReference type="EMBL" id="SUX24283.1"/>
    </source>
</evidence>
<dbReference type="PANTHER" id="PTHR30376:SF3">
    <property type="entry name" value="RNA POLYMERASE SIGMA FACTOR RPOH"/>
    <property type="match status" value="1"/>
</dbReference>
<dbReference type="GO" id="GO:0003677">
    <property type="term" value="F:DNA binding"/>
    <property type="evidence" value="ECO:0007669"/>
    <property type="project" value="UniProtKB-UniRule"/>
</dbReference>
<proteinExistence type="inferred from homology"/>
<dbReference type="SUPFAM" id="SSF88659">
    <property type="entry name" value="Sigma3 and sigma4 domains of RNA polymerase sigma factors"/>
    <property type="match status" value="1"/>
</dbReference>
<dbReference type="NCBIfam" id="NF005143">
    <property type="entry name" value="PRK06596.1"/>
    <property type="match status" value="1"/>
</dbReference>